<keyword evidence="1" id="KW-0472">Membrane</keyword>
<evidence type="ECO:0000313" key="2">
    <source>
        <dbReference type="EMBL" id="RCG33133.1"/>
    </source>
</evidence>
<dbReference type="EMBL" id="QOIL01000001">
    <property type="protein sequence ID" value="RCG33133.1"/>
    <property type="molecule type" value="Genomic_DNA"/>
</dbReference>
<feature type="transmembrane region" description="Helical" evidence="1">
    <location>
        <begin position="73"/>
        <end position="92"/>
    </location>
</feature>
<organism evidence="2 3">
    <name type="scientific">Sphaerisporangium album</name>
    <dbReference type="NCBI Taxonomy" id="509200"/>
    <lineage>
        <taxon>Bacteria</taxon>
        <taxon>Bacillati</taxon>
        <taxon>Actinomycetota</taxon>
        <taxon>Actinomycetes</taxon>
        <taxon>Streptosporangiales</taxon>
        <taxon>Streptosporangiaceae</taxon>
        <taxon>Sphaerisporangium</taxon>
    </lineage>
</organism>
<evidence type="ECO:0000313" key="3">
    <source>
        <dbReference type="Proteomes" id="UP000253094"/>
    </source>
</evidence>
<feature type="transmembrane region" description="Helical" evidence="1">
    <location>
        <begin position="50"/>
        <end position="68"/>
    </location>
</feature>
<gene>
    <name evidence="2" type="ORF">DQ384_01450</name>
</gene>
<accession>A0A367FRS9</accession>
<dbReference type="Proteomes" id="UP000253094">
    <property type="component" value="Unassembled WGS sequence"/>
</dbReference>
<comment type="caution">
    <text evidence="2">The sequence shown here is derived from an EMBL/GenBank/DDBJ whole genome shotgun (WGS) entry which is preliminary data.</text>
</comment>
<keyword evidence="3" id="KW-1185">Reference proteome</keyword>
<keyword evidence="1" id="KW-0812">Transmembrane</keyword>
<reference evidence="2 3" key="1">
    <citation type="submission" date="2018-06" db="EMBL/GenBank/DDBJ databases">
        <title>Sphaerisporangium craniellae sp. nov., isolated from a marine sponge in the South China Sea.</title>
        <authorList>
            <person name="Li L."/>
        </authorList>
    </citation>
    <scope>NUCLEOTIDE SEQUENCE [LARGE SCALE GENOMIC DNA]</scope>
    <source>
        <strain evidence="2 3">CCTCC AA 208026</strain>
    </source>
</reference>
<dbReference type="RefSeq" id="WP_114026797.1">
    <property type="nucleotide sequence ID" value="NZ_QOIL01000001.1"/>
</dbReference>
<feature type="transmembrane region" description="Helical" evidence="1">
    <location>
        <begin position="12"/>
        <end position="30"/>
    </location>
</feature>
<dbReference type="OrthoDB" id="4246695at2"/>
<sequence>MTTRPSRATTFAAPAALAFASLLNHLLWLGWHRPKILQPDGGQTGPYEPWQIAGLVIVLAALGVAAGLSRRPVLSTVVVAGVTWLAWTADAATSDDSGLWAVGALLMLPALFLGVGLVAWATAKVRARRPGERT</sequence>
<name>A0A367FRS9_9ACTN</name>
<protein>
    <submittedName>
        <fullName evidence="2">Uncharacterized protein</fullName>
    </submittedName>
</protein>
<dbReference type="AlphaFoldDB" id="A0A367FRS9"/>
<keyword evidence="1" id="KW-1133">Transmembrane helix</keyword>
<proteinExistence type="predicted"/>
<feature type="transmembrane region" description="Helical" evidence="1">
    <location>
        <begin position="98"/>
        <end position="123"/>
    </location>
</feature>
<evidence type="ECO:0000256" key="1">
    <source>
        <dbReference type="SAM" id="Phobius"/>
    </source>
</evidence>